<comment type="caution">
    <text evidence="1">The sequence shown here is derived from an EMBL/GenBank/DDBJ whole genome shotgun (WGS) entry which is preliminary data.</text>
</comment>
<protein>
    <recommendedName>
        <fullName evidence="3">Protein kinase domain-containing protein</fullName>
    </recommendedName>
</protein>
<reference evidence="1 2" key="1">
    <citation type="journal article" date="2024" name="Nat. Commun.">
        <title>Phylogenomics reveals the evolutionary origins of lichenization in chlorophyte algae.</title>
        <authorList>
            <person name="Puginier C."/>
            <person name="Libourel C."/>
            <person name="Otte J."/>
            <person name="Skaloud P."/>
            <person name="Haon M."/>
            <person name="Grisel S."/>
            <person name="Petersen M."/>
            <person name="Berrin J.G."/>
            <person name="Delaux P.M."/>
            <person name="Dal Grande F."/>
            <person name="Keller J."/>
        </authorList>
    </citation>
    <scope>NUCLEOTIDE SEQUENCE [LARGE SCALE GENOMIC DNA]</scope>
    <source>
        <strain evidence="1 2">SAG 2043</strain>
    </source>
</reference>
<accession>A0AAW1PZ26</accession>
<dbReference type="EMBL" id="JALJOR010000007">
    <property type="protein sequence ID" value="KAK9814641.1"/>
    <property type="molecule type" value="Genomic_DNA"/>
</dbReference>
<dbReference type="Proteomes" id="UP001489004">
    <property type="component" value="Unassembled WGS sequence"/>
</dbReference>
<sequence>MHKILEESYSSNVAGSFRPKHLQLLWEKGYCTVPILQAATFEDLVSEGLIRPLARLLKTGAGAEPDQKRRRLEQMQSQALRGLLGPKPPPVPLEQLADFLCDHKNRKLPVSRSVYEQLVAAERDFEELLCPAAGPVAAYIGGLIHNRFFTDGSEQNTAVHSQMHIGNVLWLLAKHAPAGLQLRFDYDCDAPTTHSVSSASLLAGCQPNFHAAIVFRLMMFGEDKAMEAGILEAAKDLRKKSVVLNESQYGPVKYLLSYAACGNQVNFYYNDLAGEVHGLGQQCSFDTFTPLHRAHLLLFVSNIYRVLLSLSTQFPDLAGALPDGRWQARAGGAAVMRMITKDGSRRFVKKITIAAAKSTMNRLQISQAAFDLVHTLGTNNNSAVKVLRRHSTRTAHTFNMTQLGPDLRAVPPSTEQEFKAVARCCLVGLRTLHTSGLGYRDPREENVVWLDDVSRSHAVLRSE</sequence>
<evidence type="ECO:0000313" key="2">
    <source>
        <dbReference type="Proteomes" id="UP001489004"/>
    </source>
</evidence>
<evidence type="ECO:0008006" key="3">
    <source>
        <dbReference type="Google" id="ProtNLM"/>
    </source>
</evidence>
<dbReference type="AlphaFoldDB" id="A0AAW1PZ26"/>
<evidence type="ECO:0000313" key="1">
    <source>
        <dbReference type="EMBL" id="KAK9814641.1"/>
    </source>
</evidence>
<name>A0AAW1PZ26_9CHLO</name>
<keyword evidence="2" id="KW-1185">Reference proteome</keyword>
<proteinExistence type="predicted"/>
<gene>
    <name evidence="1" type="ORF">WJX72_009143</name>
</gene>
<organism evidence="1 2">
    <name type="scientific">[Myrmecia] bisecta</name>
    <dbReference type="NCBI Taxonomy" id="41462"/>
    <lineage>
        <taxon>Eukaryota</taxon>
        <taxon>Viridiplantae</taxon>
        <taxon>Chlorophyta</taxon>
        <taxon>core chlorophytes</taxon>
        <taxon>Trebouxiophyceae</taxon>
        <taxon>Trebouxiales</taxon>
        <taxon>Trebouxiaceae</taxon>
        <taxon>Myrmecia</taxon>
    </lineage>
</organism>